<organism evidence="1">
    <name type="scientific">Anopheles atroparvus</name>
    <name type="common">European mosquito</name>
    <dbReference type="NCBI Taxonomy" id="41427"/>
    <lineage>
        <taxon>Eukaryota</taxon>
        <taxon>Metazoa</taxon>
        <taxon>Ecdysozoa</taxon>
        <taxon>Arthropoda</taxon>
        <taxon>Hexapoda</taxon>
        <taxon>Insecta</taxon>
        <taxon>Pterygota</taxon>
        <taxon>Neoptera</taxon>
        <taxon>Endopterygota</taxon>
        <taxon>Diptera</taxon>
        <taxon>Nematocera</taxon>
        <taxon>Culicoidea</taxon>
        <taxon>Culicidae</taxon>
        <taxon>Anophelinae</taxon>
        <taxon>Anopheles</taxon>
    </lineage>
</organism>
<name>A0A182JBE0_ANOAO</name>
<accession>A0A182JBE0</accession>
<proteinExistence type="predicted"/>
<sequence length="192" mass="19669">MRYKVIILHPSVNKHSYGTLKPAELPVKMKLIFVLAIAVCVVASTQAAPQNFLTSLLSPLAQPISNLFQQVSNLVGALGNAAGTTLQSLTSLVPALLALPLQVIPTLTAIPAAVLPTVTGILNTAVSQIAGVVARAGTTLQTLQPALLQVQTILATTVNNLNALNVPGVSGLTSTLTNVANTLGSVLTQVVG</sequence>
<dbReference type="AlphaFoldDB" id="A0A182JBE0"/>
<evidence type="ECO:0000313" key="1">
    <source>
        <dbReference type="EnsemblMetazoa" id="AATE014917-PA.1"/>
    </source>
</evidence>
<protein>
    <submittedName>
        <fullName evidence="1">Uncharacterized protein</fullName>
    </submittedName>
</protein>
<reference evidence="1" key="1">
    <citation type="submission" date="2022-08" db="UniProtKB">
        <authorList>
            <consortium name="EnsemblMetazoa"/>
        </authorList>
    </citation>
    <scope>IDENTIFICATION</scope>
    <source>
        <strain evidence="1">EBRO</strain>
    </source>
</reference>
<dbReference type="VEuPathDB" id="VectorBase:AATE014917"/>
<dbReference type="EnsemblMetazoa" id="AATE014917-RA">
    <property type="protein sequence ID" value="AATE014917-PA.1"/>
    <property type="gene ID" value="AATE014917"/>
</dbReference>